<dbReference type="GO" id="GO:0004146">
    <property type="term" value="F:dihydrofolate reductase activity"/>
    <property type="evidence" value="ECO:0007669"/>
    <property type="project" value="UniProtKB-EC"/>
</dbReference>
<evidence type="ECO:0000313" key="11">
    <source>
        <dbReference type="Proteomes" id="UP000000723"/>
    </source>
</evidence>
<comment type="similarity">
    <text evidence="2 8">Belongs to the dihydrofolate reductase family.</text>
</comment>
<proteinExistence type="inferred from homology"/>
<dbReference type="GO" id="GO:0046654">
    <property type="term" value="P:tetrahydrofolate biosynthetic process"/>
    <property type="evidence" value="ECO:0007669"/>
    <property type="project" value="UniProtKB-UniPathway"/>
</dbReference>
<feature type="domain" description="DHFR" evidence="9">
    <location>
        <begin position="2"/>
        <end position="162"/>
    </location>
</feature>
<dbReference type="PANTHER" id="PTHR48069:SF3">
    <property type="entry name" value="DIHYDROFOLATE REDUCTASE"/>
    <property type="match status" value="1"/>
</dbReference>
<dbReference type="AlphaFoldDB" id="B6YRF0"/>
<dbReference type="PIRSF" id="PIRSF000194">
    <property type="entry name" value="DHFR"/>
    <property type="match status" value="1"/>
</dbReference>
<evidence type="ECO:0000256" key="3">
    <source>
        <dbReference type="ARBA" id="ARBA00012856"/>
    </source>
</evidence>
<evidence type="ECO:0000256" key="5">
    <source>
        <dbReference type="ARBA" id="ARBA00022857"/>
    </source>
</evidence>
<dbReference type="SUPFAM" id="SSF53597">
    <property type="entry name" value="Dihydrofolate reductase-like"/>
    <property type="match status" value="1"/>
</dbReference>
<dbReference type="GO" id="GO:0046655">
    <property type="term" value="P:folic acid metabolic process"/>
    <property type="evidence" value="ECO:0007669"/>
    <property type="project" value="TreeGrafter"/>
</dbReference>
<dbReference type="CDD" id="cd00209">
    <property type="entry name" value="DHFR"/>
    <property type="match status" value="1"/>
</dbReference>
<dbReference type="STRING" id="511995.CFPG_509"/>
<accession>B6YRF0</accession>
<dbReference type="GO" id="GO:0006730">
    <property type="term" value="P:one-carbon metabolic process"/>
    <property type="evidence" value="ECO:0007669"/>
    <property type="project" value="UniProtKB-KW"/>
</dbReference>
<evidence type="ECO:0000256" key="1">
    <source>
        <dbReference type="ARBA" id="ARBA00004903"/>
    </source>
</evidence>
<keyword evidence="6 8" id="KW-0560">Oxidoreductase</keyword>
<evidence type="ECO:0000256" key="8">
    <source>
        <dbReference type="PIRNR" id="PIRNR000194"/>
    </source>
</evidence>
<dbReference type="OrthoDB" id="9804315at2"/>
<sequence length="164" mass="18824">MKLSIIASLGRNNEIGKENRLLCYLPADLKHFRKITLGHSIIMGRKTFDSLPNGILPDRENIIISRNGSLAIKNARVYTSLDFALSKLMNEEEVFIIGGAQIYQQTLPIVNNLYLTKVYATFPEADVFFPLINYSEWHETEQEKIPANTKNPYPISFTKYERLQ</sequence>
<evidence type="ECO:0000256" key="7">
    <source>
        <dbReference type="ARBA" id="ARBA00025067"/>
    </source>
</evidence>
<dbReference type="InterPro" id="IPR001796">
    <property type="entry name" value="DHFR_dom"/>
</dbReference>
<comment type="catalytic activity">
    <reaction evidence="8">
        <text>(6S)-5,6,7,8-tetrahydrofolate + NADP(+) = 7,8-dihydrofolate + NADPH + H(+)</text>
        <dbReference type="Rhea" id="RHEA:15009"/>
        <dbReference type="ChEBI" id="CHEBI:15378"/>
        <dbReference type="ChEBI" id="CHEBI:57451"/>
        <dbReference type="ChEBI" id="CHEBI:57453"/>
        <dbReference type="ChEBI" id="CHEBI:57783"/>
        <dbReference type="ChEBI" id="CHEBI:58349"/>
        <dbReference type="EC" id="1.5.1.3"/>
    </reaction>
</comment>
<dbReference type="PROSITE" id="PS51330">
    <property type="entry name" value="DHFR_2"/>
    <property type="match status" value="1"/>
</dbReference>
<gene>
    <name evidence="10" type="ordered locus">CFPG_509</name>
</gene>
<dbReference type="eggNOG" id="COG0262">
    <property type="taxonomic scope" value="Bacteria"/>
</dbReference>
<evidence type="ECO:0000256" key="4">
    <source>
        <dbReference type="ARBA" id="ARBA00022563"/>
    </source>
</evidence>
<dbReference type="GO" id="GO:0046452">
    <property type="term" value="P:dihydrofolate metabolic process"/>
    <property type="evidence" value="ECO:0007669"/>
    <property type="project" value="TreeGrafter"/>
</dbReference>
<dbReference type="Proteomes" id="UP000000723">
    <property type="component" value="Chromosome"/>
</dbReference>
<comment type="pathway">
    <text evidence="1 8">Cofactor biosynthesis; tetrahydrofolate biosynthesis; 5,6,7,8-tetrahydrofolate from 7,8-dihydrofolate: step 1/1.</text>
</comment>
<dbReference type="KEGG" id="aps:CFPG_509"/>
<dbReference type="GO" id="GO:0050661">
    <property type="term" value="F:NADP binding"/>
    <property type="evidence" value="ECO:0007669"/>
    <property type="project" value="InterPro"/>
</dbReference>
<dbReference type="GO" id="GO:0005829">
    <property type="term" value="C:cytosol"/>
    <property type="evidence" value="ECO:0007669"/>
    <property type="project" value="TreeGrafter"/>
</dbReference>
<keyword evidence="11" id="KW-1185">Reference proteome</keyword>
<dbReference type="PRINTS" id="PR00070">
    <property type="entry name" value="DHFR"/>
</dbReference>
<keyword evidence="5 8" id="KW-0521">NADP</keyword>
<protein>
    <recommendedName>
        <fullName evidence="3 8">Dihydrofolate reductase</fullName>
        <ecNumber evidence="3 8">1.5.1.3</ecNumber>
    </recommendedName>
</protein>
<reference evidence="11" key="1">
    <citation type="journal article" date="2008" name="Science">
        <title>Genome of an endosymbiont coupling N2 fixation to cellulolysis within RT protist cells in termite gut.</title>
        <authorList>
            <person name="Hongoh Y."/>
            <person name="Sharma V.K."/>
            <person name="Prakash T."/>
            <person name="Noda S."/>
            <person name="Toh H."/>
            <person name="Taylor T.D."/>
            <person name="Kudo T."/>
            <person name="Sakaki Y."/>
            <person name="Toyoda A."/>
            <person name="Hattori M."/>
            <person name="Ohkuma M."/>
        </authorList>
    </citation>
    <scope>NUCLEOTIDE SEQUENCE [LARGE SCALE GENOMIC DNA]</scope>
</reference>
<organism evidence="10 11">
    <name type="scientific">Azobacteroides pseudotrichonymphae genomovar. CFP2</name>
    <dbReference type="NCBI Taxonomy" id="511995"/>
    <lineage>
        <taxon>Bacteria</taxon>
        <taxon>Pseudomonadati</taxon>
        <taxon>Bacteroidota</taxon>
        <taxon>Bacteroidia</taxon>
        <taxon>Bacteroidales</taxon>
        <taxon>Candidatus Azobacteroides</taxon>
    </lineage>
</organism>
<evidence type="ECO:0000259" key="9">
    <source>
        <dbReference type="PROSITE" id="PS51330"/>
    </source>
</evidence>
<comment type="function">
    <text evidence="7 8">Key enzyme in folate metabolism. Catalyzes an essential reaction for de novo glycine and purine synthesis, and for DNA precursor synthesis.</text>
</comment>
<dbReference type="PANTHER" id="PTHR48069">
    <property type="entry name" value="DIHYDROFOLATE REDUCTASE"/>
    <property type="match status" value="1"/>
</dbReference>
<dbReference type="EMBL" id="AP010656">
    <property type="protein sequence ID" value="BAG83772.1"/>
    <property type="molecule type" value="Genomic_DNA"/>
</dbReference>
<evidence type="ECO:0000256" key="2">
    <source>
        <dbReference type="ARBA" id="ARBA00009539"/>
    </source>
</evidence>
<dbReference type="Gene3D" id="3.40.430.10">
    <property type="entry name" value="Dihydrofolate Reductase, subunit A"/>
    <property type="match status" value="1"/>
</dbReference>
<dbReference type="RefSeq" id="WP_012573533.1">
    <property type="nucleotide sequence ID" value="NC_011565.1"/>
</dbReference>
<dbReference type="UniPathway" id="UPA00077">
    <property type="reaction ID" value="UER00158"/>
</dbReference>
<keyword evidence="4 8" id="KW-0554">One-carbon metabolism</keyword>
<dbReference type="InterPro" id="IPR024072">
    <property type="entry name" value="DHFR-like_dom_sf"/>
</dbReference>
<dbReference type="Pfam" id="PF00186">
    <property type="entry name" value="DHFR_1"/>
    <property type="match status" value="1"/>
</dbReference>
<dbReference type="InterPro" id="IPR012259">
    <property type="entry name" value="DHFR"/>
</dbReference>
<evidence type="ECO:0000256" key="6">
    <source>
        <dbReference type="ARBA" id="ARBA00023002"/>
    </source>
</evidence>
<dbReference type="EC" id="1.5.1.3" evidence="3 8"/>
<evidence type="ECO:0000313" key="10">
    <source>
        <dbReference type="EMBL" id="BAG83772.1"/>
    </source>
</evidence>
<name>B6YRF0_AZOPC</name>
<dbReference type="HOGENOM" id="CLU_043966_5_2_10"/>